<dbReference type="AlphaFoldDB" id="A0A1G6DAU4"/>
<keyword evidence="3" id="KW-1185">Reference proteome</keyword>
<protein>
    <submittedName>
        <fullName evidence="2">Protein N-acetyltransferase, RimJ/RimL family</fullName>
    </submittedName>
</protein>
<dbReference type="RefSeq" id="WP_074486597.1">
    <property type="nucleotide sequence ID" value="NZ_FMXP01000035.1"/>
</dbReference>
<dbReference type="PANTHER" id="PTHR43617:SF22">
    <property type="entry name" value="L-AMINO ACID N-ACETYLTRANSFERASE AAAT"/>
    <property type="match status" value="1"/>
</dbReference>
<evidence type="ECO:0000259" key="1">
    <source>
        <dbReference type="PROSITE" id="PS51186"/>
    </source>
</evidence>
<name>A0A1G6DAU4_9STRE</name>
<dbReference type="Pfam" id="PF00583">
    <property type="entry name" value="Acetyltransf_1"/>
    <property type="match status" value="1"/>
</dbReference>
<dbReference type="PROSITE" id="PS51186">
    <property type="entry name" value="GNAT"/>
    <property type="match status" value="1"/>
</dbReference>
<dbReference type="InterPro" id="IPR050276">
    <property type="entry name" value="MshD_Acetyltransferase"/>
</dbReference>
<reference evidence="2 3" key="1">
    <citation type="submission" date="2016-10" db="EMBL/GenBank/DDBJ databases">
        <authorList>
            <person name="de Groot N.N."/>
        </authorList>
    </citation>
    <scope>NUCLEOTIDE SEQUENCE [LARGE SCALE GENOMIC DNA]</scope>
    <source>
        <strain evidence="2 3">A-4</strain>
    </source>
</reference>
<organism evidence="2 3">
    <name type="scientific">Streptococcus henryi</name>
    <dbReference type="NCBI Taxonomy" id="439219"/>
    <lineage>
        <taxon>Bacteria</taxon>
        <taxon>Bacillati</taxon>
        <taxon>Bacillota</taxon>
        <taxon>Bacilli</taxon>
        <taxon>Lactobacillales</taxon>
        <taxon>Streptococcaceae</taxon>
        <taxon>Streptococcus</taxon>
    </lineage>
</organism>
<dbReference type="Gene3D" id="3.40.630.30">
    <property type="match status" value="1"/>
</dbReference>
<dbReference type="SUPFAM" id="SSF55729">
    <property type="entry name" value="Acyl-CoA N-acyltransferases (Nat)"/>
    <property type="match status" value="1"/>
</dbReference>
<proteinExistence type="predicted"/>
<gene>
    <name evidence="2" type="ORF">SAMN02910293_02073</name>
</gene>
<dbReference type="EMBL" id="FMXP01000035">
    <property type="protein sequence ID" value="SDB42231.1"/>
    <property type="molecule type" value="Genomic_DNA"/>
</dbReference>
<feature type="domain" description="N-acetyltransferase" evidence="1">
    <location>
        <begin position="6"/>
        <end position="173"/>
    </location>
</feature>
<dbReference type="PANTHER" id="PTHR43617">
    <property type="entry name" value="L-AMINO ACID N-ACETYLTRANSFERASE"/>
    <property type="match status" value="1"/>
</dbReference>
<keyword evidence="2" id="KW-0808">Transferase</keyword>
<dbReference type="GO" id="GO:0016747">
    <property type="term" value="F:acyltransferase activity, transferring groups other than amino-acyl groups"/>
    <property type="evidence" value="ECO:0007669"/>
    <property type="project" value="InterPro"/>
</dbReference>
<dbReference type="STRING" id="439219.SAMN02910293_02073"/>
<evidence type="ECO:0000313" key="3">
    <source>
        <dbReference type="Proteomes" id="UP000182508"/>
    </source>
</evidence>
<dbReference type="Proteomes" id="UP000182508">
    <property type="component" value="Unassembled WGS sequence"/>
</dbReference>
<accession>A0A1G6DAU4</accession>
<dbReference type="InterPro" id="IPR000182">
    <property type="entry name" value="GNAT_dom"/>
</dbReference>
<sequence length="173" mass="19172">MAEQEVVICEAQLEDASGLAKLLAQVTVETDFITSDDEESQMTVEEAMSFIQSRQLSDNQICLVAHVGNELVGVLNIAAASSGSVSHIGDIFVAVAKKYWGYGLGQFLMEAAIDWAEHSGIIRRLELTVQKRNEKAVHIYEKFGFRVEGIKERGARTKDGEFLDVYLMSKLID</sequence>
<dbReference type="eggNOG" id="COG1247">
    <property type="taxonomic scope" value="Bacteria"/>
</dbReference>
<dbReference type="InterPro" id="IPR016181">
    <property type="entry name" value="Acyl_CoA_acyltransferase"/>
</dbReference>
<dbReference type="CDD" id="cd04301">
    <property type="entry name" value="NAT_SF"/>
    <property type="match status" value="1"/>
</dbReference>
<evidence type="ECO:0000313" key="2">
    <source>
        <dbReference type="EMBL" id="SDB42231.1"/>
    </source>
</evidence>